<accession>A0A953IDC1</accession>
<name>A0A953IDC1_SYMTR</name>
<dbReference type="EMBL" id="PIUK01000156">
    <property type="protein sequence ID" value="MBY6277269.1"/>
    <property type="molecule type" value="Genomic_DNA"/>
</dbReference>
<gene>
    <name evidence="1" type="ORF">CWE10_13840</name>
</gene>
<organism evidence="1 2">
    <name type="scientific">Symbiobacterium thermophilum</name>
    <dbReference type="NCBI Taxonomy" id="2734"/>
    <lineage>
        <taxon>Bacteria</taxon>
        <taxon>Bacillati</taxon>
        <taxon>Bacillota</taxon>
        <taxon>Clostridia</taxon>
        <taxon>Eubacteriales</taxon>
        <taxon>Symbiobacteriaceae</taxon>
        <taxon>Symbiobacterium</taxon>
    </lineage>
</organism>
<sequence length="70" mass="8395">MPRYTSGYEAARADGWCIQCLRRQAVEGRSMCERCAELRNARSRKRNEQRPTRRMTRRRMQDLFEGARTL</sequence>
<dbReference type="AlphaFoldDB" id="A0A953IDC1"/>
<dbReference type="Proteomes" id="UP000732377">
    <property type="component" value="Unassembled WGS sequence"/>
</dbReference>
<evidence type="ECO:0000313" key="2">
    <source>
        <dbReference type="Proteomes" id="UP000732377"/>
    </source>
</evidence>
<evidence type="ECO:0000313" key="1">
    <source>
        <dbReference type="EMBL" id="MBY6277269.1"/>
    </source>
</evidence>
<dbReference type="RefSeq" id="WP_273380437.1">
    <property type="nucleotide sequence ID" value="NZ_PIUK01000156.1"/>
</dbReference>
<reference evidence="1" key="1">
    <citation type="submission" date="2017-11" db="EMBL/GenBank/DDBJ databases">
        <title>Three new genomes from thermophilic consortium.</title>
        <authorList>
            <person name="Quaggio R."/>
            <person name="Amgarten D."/>
            <person name="Setubal J.C."/>
        </authorList>
    </citation>
    <scope>NUCLEOTIDE SEQUENCE</scope>
    <source>
        <strain evidence="1">ZCTH01-B2</strain>
    </source>
</reference>
<comment type="caution">
    <text evidence="1">The sequence shown here is derived from an EMBL/GenBank/DDBJ whole genome shotgun (WGS) entry which is preliminary data.</text>
</comment>
<protein>
    <submittedName>
        <fullName evidence="1">Uncharacterized protein</fullName>
    </submittedName>
</protein>
<proteinExistence type="predicted"/>